<dbReference type="EMBL" id="CP010827">
    <property type="protein sequence ID" value="AJI78324.1"/>
    <property type="molecule type" value="Genomic_DNA"/>
</dbReference>
<evidence type="ECO:0000313" key="20">
    <source>
        <dbReference type="Proteomes" id="UP000031890"/>
    </source>
</evidence>
<dbReference type="GO" id="GO:0000725">
    <property type="term" value="P:recombinational repair"/>
    <property type="evidence" value="ECO:0007669"/>
    <property type="project" value="TreeGrafter"/>
</dbReference>
<dbReference type="Gene3D" id="3.40.50.300">
    <property type="entry name" value="P-loop containing nucleotide triphosphate hydrolases"/>
    <property type="match status" value="2"/>
</dbReference>
<evidence type="ECO:0000313" key="19">
    <source>
        <dbReference type="EMBL" id="AJI78324.1"/>
    </source>
</evidence>
<comment type="catalytic activity">
    <reaction evidence="12">
        <text>Couples ATP hydrolysis with the unwinding of duplex DNA by translocating in the 3'-5' direction.</text>
        <dbReference type="EC" id="5.6.2.4"/>
    </reaction>
</comment>
<keyword evidence="2" id="KW-0540">Nuclease</keyword>
<organism evidence="19 20">
    <name type="scientific">Corynebacterium singulare</name>
    <dbReference type="NCBI Taxonomy" id="161899"/>
    <lineage>
        <taxon>Bacteria</taxon>
        <taxon>Bacillati</taxon>
        <taxon>Actinomycetota</taxon>
        <taxon>Actinomycetes</taxon>
        <taxon>Mycobacteriales</taxon>
        <taxon>Corynebacteriaceae</taxon>
        <taxon>Corynebacterium</taxon>
    </lineage>
</organism>
<evidence type="ECO:0000259" key="18">
    <source>
        <dbReference type="PROSITE" id="PS51217"/>
    </source>
</evidence>
<feature type="binding site" evidence="15">
    <location>
        <begin position="49"/>
        <end position="56"/>
    </location>
    <ligand>
        <name>ATP</name>
        <dbReference type="ChEBI" id="CHEBI:30616"/>
    </ligand>
</feature>
<evidence type="ECO:0000256" key="11">
    <source>
        <dbReference type="ARBA" id="ARBA00023235"/>
    </source>
</evidence>
<keyword evidence="5 15" id="KW-0378">Hydrolase</keyword>
<keyword evidence="6 15" id="KW-0347">Helicase</keyword>
<dbReference type="Pfam" id="PF13361">
    <property type="entry name" value="UvrD_C"/>
    <property type="match status" value="1"/>
</dbReference>
<keyword evidence="11" id="KW-0413">Isomerase</keyword>
<evidence type="ECO:0000256" key="15">
    <source>
        <dbReference type="PROSITE-ProRule" id="PRU00560"/>
    </source>
</evidence>
<feature type="region of interest" description="Disordered" evidence="16">
    <location>
        <begin position="698"/>
        <end position="719"/>
    </location>
</feature>
<comment type="catalytic activity">
    <reaction evidence="14">
        <text>ATP + H2O = ADP + phosphate + H(+)</text>
        <dbReference type="Rhea" id="RHEA:13065"/>
        <dbReference type="ChEBI" id="CHEBI:15377"/>
        <dbReference type="ChEBI" id="CHEBI:15378"/>
        <dbReference type="ChEBI" id="CHEBI:30616"/>
        <dbReference type="ChEBI" id="CHEBI:43474"/>
        <dbReference type="ChEBI" id="CHEBI:456216"/>
        <dbReference type="EC" id="5.6.2.4"/>
    </reaction>
</comment>
<feature type="domain" description="UvrD-like helicase C-terminal" evidence="18">
    <location>
        <begin position="282"/>
        <end position="577"/>
    </location>
</feature>
<gene>
    <name evidence="19" type="ORF">CSING_03885</name>
</gene>
<dbReference type="RefSeq" id="WP_084226155.1">
    <property type="nucleotide sequence ID" value="NZ_CP010827.1"/>
</dbReference>
<dbReference type="InterPro" id="IPR013986">
    <property type="entry name" value="DExx_box_DNA_helicase_dom_sf"/>
</dbReference>
<dbReference type="KEGG" id="csx:CSING_03885"/>
<dbReference type="GO" id="GO:0004527">
    <property type="term" value="F:exonuclease activity"/>
    <property type="evidence" value="ECO:0007669"/>
    <property type="project" value="UniProtKB-KW"/>
</dbReference>
<evidence type="ECO:0000256" key="14">
    <source>
        <dbReference type="ARBA" id="ARBA00048988"/>
    </source>
</evidence>
<evidence type="ECO:0000256" key="10">
    <source>
        <dbReference type="ARBA" id="ARBA00023204"/>
    </source>
</evidence>
<name>A0A0B6EZD2_9CORY</name>
<evidence type="ECO:0000256" key="12">
    <source>
        <dbReference type="ARBA" id="ARBA00034617"/>
    </source>
</evidence>
<dbReference type="SUPFAM" id="SSF52540">
    <property type="entry name" value="P-loop containing nucleoside triphosphate hydrolases"/>
    <property type="match status" value="1"/>
</dbReference>
<dbReference type="AlphaFoldDB" id="A0A0B6EZD2"/>
<dbReference type="InterPro" id="IPR014017">
    <property type="entry name" value="DNA_helicase_UvrD-like_C"/>
</dbReference>
<evidence type="ECO:0000256" key="8">
    <source>
        <dbReference type="ARBA" id="ARBA00022840"/>
    </source>
</evidence>
<dbReference type="OrthoDB" id="5240387at2"/>
<dbReference type="InterPro" id="IPR038726">
    <property type="entry name" value="PDDEXK_AddAB-type"/>
</dbReference>
<evidence type="ECO:0000259" key="17">
    <source>
        <dbReference type="PROSITE" id="PS51198"/>
    </source>
</evidence>
<evidence type="ECO:0000256" key="16">
    <source>
        <dbReference type="SAM" id="MobiDB-lite"/>
    </source>
</evidence>
<keyword evidence="7" id="KW-0269">Exonuclease</keyword>
<dbReference type="GO" id="GO:0005524">
    <property type="term" value="F:ATP binding"/>
    <property type="evidence" value="ECO:0007669"/>
    <property type="project" value="UniProtKB-UniRule"/>
</dbReference>
<evidence type="ECO:0000256" key="2">
    <source>
        <dbReference type="ARBA" id="ARBA00022722"/>
    </source>
</evidence>
<dbReference type="Pfam" id="PF00580">
    <property type="entry name" value="UvrD-helicase"/>
    <property type="match status" value="1"/>
</dbReference>
<feature type="domain" description="UvrD-like helicase ATP-binding" evidence="17">
    <location>
        <begin position="28"/>
        <end position="344"/>
    </location>
</feature>
<dbReference type="PROSITE" id="PS51217">
    <property type="entry name" value="UVRD_HELICASE_CTER"/>
    <property type="match status" value="1"/>
</dbReference>
<dbReference type="Pfam" id="PF12705">
    <property type="entry name" value="PDDEXK_1"/>
    <property type="match status" value="1"/>
</dbReference>
<accession>A0A0B6EZD2</accession>
<dbReference type="Gene3D" id="3.90.320.10">
    <property type="match status" value="1"/>
</dbReference>
<evidence type="ECO:0000256" key="13">
    <source>
        <dbReference type="ARBA" id="ARBA00034808"/>
    </source>
</evidence>
<dbReference type="Gene3D" id="1.10.486.10">
    <property type="entry name" value="PCRA, domain 4"/>
    <property type="match status" value="1"/>
</dbReference>
<protein>
    <recommendedName>
        <fullName evidence="13">DNA 3'-5' helicase</fullName>
        <ecNumber evidence="13">5.6.2.4</ecNumber>
    </recommendedName>
</protein>
<keyword evidence="3 15" id="KW-0547">Nucleotide-binding</keyword>
<dbReference type="InterPro" id="IPR011604">
    <property type="entry name" value="PDDEXK-like_dom_sf"/>
</dbReference>
<dbReference type="PROSITE" id="PS51198">
    <property type="entry name" value="UVRD_HELICASE_ATP_BIND"/>
    <property type="match status" value="1"/>
</dbReference>
<dbReference type="STRING" id="161899.CSING_03885"/>
<comment type="similarity">
    <text evidence="1">Belongs to the helicase family. UvrD subfamily.</text>
</comment>
<keyword evidence="4" id="KW-0227">DNA damage</keyword>
<sequence>MNYSSQSATRAGVTLPPSPDVRLVPRTRRVSRRTWDVPLPKEGTWRVLGTAGSGVSSLLIDVVVEQLTSGADASGILVVAPSKESGSLLRRELAEHLDDYAAQASMVRSVHSLAFALLRRGSDEELRLITGAEQDAVIRELLAGHAADGRGAWPADIRPALDYVGFARQLRDLLLRAIERGLGPSDLEELGAQYERPMWSAAGDFLREYERIQALAGSHSYSAAELVSQVLLRPELLQEHPWHTIVVDDAQLLDPTSGQLIAELAKTARLTVIGGDPDQAVFAFRGANSEFLTTWEAGNELRLEAPQRKPAPACVSVVDSRRTLRDVVANTVRRRHLEDNVGWRDIAVIVRSTGDIGPVRRTLLAAGVPVHINPTDVVLAEQRLVKAVMLALRALESELDPADLEELITGPVGGADPVTLRRLIRGLRRWKPEQRGMDTLRELLEGELPDFNNLLTEREEAILARIRGVLSAGREALRTGAAVEEVLWEVWQATGLDTRLQAAALRGGAAGSQADRDLDAMMALFDAAGDYAERRPSASLESFILHITEQELPTGVRDRRSALPDAVEILTAHGAVGREWDTVVVAGVQEGTWPSVGETGSLFGQEDLIDLLDRGIAPGTPVSHVSGRLAEERRLFHVATTRHLHRLLIVSVDSPESDEVEEPSRFIAEFLSAGGVDVPGARARREAGQRLSRQALPRELGLELPEPSPVTVRRGGDNDEELDPLEISVLSVPSFVAQLRRCATDPESGEAERSQAVRQLARLAEAGVPGAHPDQWWAARSVASEQQLRGSTSVSPSRVEALMACPLNAVLGSLAEEETTNINLIRGNLAHAFLEALGRRVEPGAAKQLVVDAFASLLDGPLWHRDAELADFERLIDRTYSWTLSNKLESVGVEVPVTVDVAAEVTIRGYIDRLMKDGEEYAVVDLKTGGQVATQNSVRDNTQLMTYQLALAHGELVMEDTADGEWVKEIRTGGGVPRATSRLIFPRSSAASVTEREQTAKPPEELEEFAAQLPALVAELRGPRLTARENDGCDRCAIRSICPIMNEGGLVTNA</sequence>
<dbReference type="GO" id="GO:0033202">
    <property type="term" value="C:DNA helicase complex"/>
    <property type="evidence" value="ECO:0007669"/>
    <property type="project" value="TreeGrafter"/>
</dbReference>
<keyword evidence="10" id="KW-0234">DNA repair</keyword>
<reference evidence="19 20" key="1">
    <citation type="journal article" date="2015" name="Genome Announc.">
        <title>Complete Genome Sequence and Annotation of Corynebacterium singulare DSM 44357, Isolated from a Human Semen Specimen.</title>
        <authorList>
            <person name="Merten M."/>
            <person name="Brinkrolf K."/>
            <person name="Albersmeier A."/>
            <person name="Kutter Y."/>
            <person name="Ruckert C."/>
            <person name="Tauch A."/>
        </authorList>
    </citation>
    <scope>NUCLEOTIDE SEQUENCE [LARGE SCALE GENOMIC DNA]</scope>
    <source>
        <strain evidence="19">IBS B52218</strain>
    </source>
</reference>
<evidence type="ECO:0000256" key="1">
    <source>
        <dbReference type="ARBA" id="ARBA00009922"/>
    </source>
</evidence>
<evidence type="ECO:0000256" key="7">
    <source>
        <dbReference type="ARBA" id="ARBA00022839"/>
    </source>
</evidence>
<dbReference type="PANTHER" id="PTHR11070">
    <property type="entry name" value="UVRD / RECB / PCRA DNA HELICASE FAMILY MEMBER"/>
    <property type="match status" value="1"/>
</dbReference>
<dbReference type="PANTHER" id="PTHR11070:SF59">
    <property type="entry name" value="DNA 3'-5' HELICASE"/>
    <property type="match status" value="1"/>
</dbReference>
<keyword evidence="9" id="KW-0238">DNA-binding</keyword>
<dbReference type="EC" id="5.6.2.4" evidence="13"/>
<dbReference type="GO" id="GO:0043138">
    <property type="term" value="F:3'-5' DNA helicase activity"/>
    <property type="evidence" value="ECO:0007669"/>
    <property type="project" value="UniProtKB-EC"/>
</dbReference>
<evidence type="ECO:0000256" key="9">
    <source>
        <dbReference type="ARBA" id="ARBA00023125"/>
    </source>
</evidence>
<dbReference type="Gene3D" id="1.10.10.160">
    <property type="match status" value="1"/>
</dbReference>
<dbReference type="GO" id="GO:0003677">
    <property type="term" value="F:DNA binding"/>
    <property type="evidence" value="ECO:0007669"/>
    <property type="project" value="UniProtKB-KW"/>
</dbReference>
<proteinExistence type="inferred from homology"/>
<dbReference type="InterPro" id="IPR000212">
    <property type="entry name" value="DNA_helicase_UvrD/REP"/>
</dbReference>
<dbReference type="Proteomes" id="UP000031890">
    <property type="component" value="Chromosome"/>
</dbReference>
<evidence type="ECO:0000256" key="6">
    <source>
        <dbReference type="ARBA" id="ARBA00022806"/>
    </source>
</evidence>
<evidence type="ECO:0000256" key="3">
    <source>
        <dbReference type="ARBA" id="ARBA00022741"/>
    </source>
</evidence>
<keyword evidence="8 15" id="KW-0067">ATP-binding</keyword>
<dbReference type="GO" id="GO:0005829">
    <property type="term" value="C:cytosol"/>
    <property type="evidence" value="ECO:0007669"/>
    <property type="project" value="TreeGrafter"/>
</dbReference>
<dbReference type="HOGENOM" id="CLU_004900_0_0_11"/>
<dbReference type="InterPro" id="IPR027417">
    <property type="entry name" value="P-loop_NTPase"/>
</dbReference>
<dbReference type="InterPro" id="IPR014016">
    <property type="entry name" value="UvrD-like_ATP-bd"/>
</dbReference>
<evidence type="ECO:0000256" key="5">
    <source>
        <dbReference type="ARBA" id="ARBA00022801"/>
    </source>
</evidence>
<evidence type="ECO:0000256" key="4">
    <source>
        <dbReference type="ARBA" id="ARBA00022763"/>
    </source>
</evidence>